<protein>
    <submittedName>
        <fullName evidence="2">Uncharacterized protein</fullName>
    </submittedName>
</protein>
<proteinExistence type="predicted"/>
<keyword evidence="1" id="KW-0472">Membrane</keyword>
<sequence length="394" mass="44168">MGGGIEKRELVIPAQRRAEDPENVDFIGNAQLLLTAPFFPNLELVDHSQVYKVPADGVLDPQGRIVRADRPTDPFLRGSLTYGNPSLDVLTHFEGGERFHAELAQIAQDAVGLPMRLEVTGILFPDGFGSVALRMEVADGWGSAQRERLIRGFGPQGRDSVAEQLRGVLLPALSEVVIRCRPHAPSGTLLPYFNLTYVAQTSHPRPGRGALPDDLRQLIYPRSPAPITSDSTWLEEFFYAGYAFLLLASAEPGQTLDQLEHLLLHLDVQYARMDQSAAAADRLIRSSTLDLDVEELVRLERRLRADYQALVRPTFSYNFHVLKLRDAILHAWETDKTRERADTLMDMARQAVQRNLDQEQARRVARVNIVVTILAILSFIGSLEAAVNLWMKWF</sequence>
<evidence type="ECO:0000313" key="2">
    <source>
        <dbReference type="EMBL" id="GIH01984.1"/>
    </source>
</evidence>
<reference evidence="2" key="1">
    <citation type="submission" date="2021-01" db="EMBL/GenBank/DDBJ databases">
        <title>Whole genome shotgun sequence of Rhizocola hellebori NBRC 109834.</title>
        <authorList>
            <person name="Komaki H."/>
            <person name="Tamura T."/>
        </authorList>
    </citation>
    <scope>NUCLEOTIDE SEQUENCE</scope>
    <source>
        <strain evidence="2">NBRC 109834</strain>
    </source>
</reference>
<evidence type="ECO:0000256" key="1">
    <source>
        <dbReference type="SAM" id="Phobius"/>
    </source>
</evidence>
<name>A0A8J3Q1Y0_9ACTN</name>
<accession>A0A8J3Q1Y0</accession>
<gene>
    <name evidence="2" type="ORF">Rhe02_00510</name>
</gene>
<dbReference type="AlphaFoldDB" id="A0A8J3Q1Y0"/>
<feature type="transmembrane region" description="Helical" evidence="1">
    <location>
        <begin position="369"/>
        <end position="391"/>
    </location>
</feature>
<dbReference type="EMBL" id="BONY01000001">
    <property type="protein sequence ID" value="GIH01984.1"/>
    <property type="molecule type" value="Genomic_DNA"/>
</dbReference>
<keyword evidence="3" id="KW-1185">Reference proteome</keyword>
<comment type="caution">
    <text evidence="2">The sequence shown here is derived from an EMBL/GenBank/DDBJ whole genome shotgun (WGS) entry which is preliminary data.</text>
</comment>
<organism evidence="2 3">
    <name type="scientific">Rhizocola hellebori</name>
    <dbReference type="NCBI Taxonomy" id="1392758"/>
    <lineage>
        <taxon>Bacteria</taxon>
        <taxon>Bacillati</taxon>
        <taxon>Actinomycetota</taxon>
        <taxon>Actinomycetes</taxon>
        <taxon>Micromonosporales</taxon>
        <taxon>Micromonosporaceae</taxon>
        <taxon>Rhizocola</taxon>
    </lineage>
</organism>
<evidence type="ECO:0000313" key="3">
    <source>
        <dbReference type="Proteomes" id="UP000612899"/>
    </source>
</evidence>
<keyword evidence="1" id="KW-1133">Transmembrane helix</keyword>
<keyword evidence="1" id="KW-0812">Transmembrane</keyword>
<dbReference type="Proteomes" id="UP000612899">
    <property type="component" value="Unassembled WGS sequence"/>
</dbReference>